<gene>
    <name evidence="1" type="ORF">FA95DRAFT_1344545</name>
</gene>
<accession>A0ACB8RRT1</accession>
<reference evidence="1" key="1">
    <citation type="submission" date="2021-02" db="EMBL/GenBank/DDBJ databases">
        <authorList>
            <consortium name="DOE Joint Genome Institute"/>
            <person name="Ahrendt S."/>
            <person name="Looney B.P."/>
            <person name="Miyauchi S."/>
            <person name="Morin E."/>
            <person name="Drula E."/>
            <person name="Courty P.E."/>
            <person name="Chicoki N."/>
            <person name="Fauchery L."/>
            <person name="Kohler A."/>
            <person name="Kuo A."/>
            <person name="Labutti K."/>
            <person name="Pangilinan J."/>
            <person name="Lipzen A."/>
            <person name="Riley R."/>
            <person name="Andreopoulos W."/>
            <person name="He G."/>
            <person name="Johnson J."/>
            <person name="Barry K.W."/>
            <person name="Grigoriev I.V."/>
            <person name="Nagy L."/>
            <person name="Hibbett D."/>
            <person name="Henrissat B."/>
            <person name="Matheny P.B."/>
            <person name="Labbe J."/>
            <person name="Martin F."/>
        </authorList>
    </citation>
    <scope>NUCLEOTIDE SEQUENCE</scope>
    <source>
        <strain evidence="1">FP105234-sp</strain>
    </source>
</reference>
<protein>
    <submittedName>
        <fullName evidence="1">Uncharacterized protein</fullName>
    </submittedName>
</protein>
<name>A0ACB8RRT1_9AGAM</name>
<sequence length="359" mass="39455">MQSPTQRPNLPPSALWARLLRKPTFPAAAAMPAHTQLAPSDKAQTSTRILLHDTHARLETFGERTGRLVKEVEDARREIVRVGEEAESARERAADVVVQTVNRCQTMLQKAVGEPVQTREVAILRAELASVSTKMTALDSKLDALRTLVQDQNRALQMLQDQQSRAHEQHAQTVALLAPLLPLLQALPLHIDLARAAVVEKIHEAPKSHSTSRSPKRNDPVERSSSPPTKRRRLAEGDERLHTGILRGTDILAASELKPRRGPSEAEHHAPTPVCTPSPELPMSNTPTDVHKPDIWATTAHTTSIPPGTATYLGGAFHGGQDFRASMYVPPPGWKVQPVQMTPGPGKRFIPIHDDDDEE</sequence>
<dbReference type="EMBL" id="MU275919">
    <property type="protein sequence ID" value="KAI0046730.1"/>
    <property type="molecule type" value="Genomic_DNA"/>
</dbReference>
<dbReference type="Proteomes" id="UP000814033">
    <property type="component" value="Unassembled WGS sequence"/>
</dbReference>
<comment type="caution">
    <text evidence="1">The sequence shown here is derived from an EMBL/GenBank/DDBJ whole genome shotgun (WGS) entry which is preliminary data.</text>
</comment>
<proteinExistence type="predicted"/>
<keyword evidence="2" id="KW-1185">Reference proteome</keyword>
<organism evidence="1 2">
    <name type="scientific">Auriscalpium vulgare</name>
    <dbReference type="NCBI Taxonomy" id="40419"/>
    <lineage>
        <taxon>Eukaryota</taxon>
        <taxon>Fungi</taxon>
        <taxon>Dikarya</taxon>
        <taxon>Basidiomycota</taxon>
        <taxon>Agaricomycotina</taxon>
        <taxon>Agaricomycetes</taxon>
        <taxon>Russulales</taxon>
        <taxon>Auriscalpiaceae</taxon>
        <taxon>Auriscalpium</taxon>
    </lineage>
</organism>
<evidence type="ECO:0000313" key="1">
    <source>
        <dbReference type="EMBL" id="KAI0046730.1"/>
    </source>
</evidence>
<reference evidence="1" key="2">
    <citation type="journal article" date="2022" name="New Phytol.">
        <title>Evolutionary transition to the ectomycorrhizal habit in the genomes of a hyperdiverse lineage of mushroom-forming fungi.</title>
        <authorList>
            <person name="Looney B."/>
            <person name="Miyauchi S."/>
            <person name="Morin E."/>
            <person name="Drula E."/>
            <person name="Courty P.E."/>
            <person name="Kohler A."/>
            <person name="Kuo A."/>
            <person name="LaButti K."/>
            <person name="Pangilinan J."/>
            <person name="Lipzen A."/>
            <person name="Riley R."/>
            <person name="Andreopoulos W."/>
            <person name="He G."/>
            <person name="Johnson J."/>
            <person name="Nolan M."/>
            <person name="Tritt A."/>
            <person name="Barry K.W."/>
            <person name="Grigoriev I.V."/>
            <person name="Nagy L.G."/>
            <person name="Hibbett D."/>
            <person name="Henrissat B."/>
            <person name="Matheny P.B."/>
            <person name="Labbe J."/>
            <person name="Martin F.M."/>
        </authorList>
    </citation>
    <scope>NUCLEOTIDE SEQUENCE</scope>
    <source>
        <strain evidence="1">FP105234-sp</strain>
    </source>
</reference>
<evidence type="ECO:0000313" key="2">
    <source>
        <dbReference type="Proteomes" id="UP000814033"/>
    </source>
</evidence>